<dbReference type="PANTHER" id="PTHR31872">
    <property type="entry name" value="TRANSMEMBRANE PROTEIN 179"/>
    <property type="match status" value="1"/>
</dbReference>
<feature type="transmembrane region" description="Helical" evidence="6">
    <location>
        <begin position="46"/>
        <end position="66"/>
    </location>
</feature>
<dbReference type="PANTHER" id="PTHR31872:SF4">
    <property type="entry name" value="TRANSMEMBRANE PROTEIN 179"/>
    <property type="match status" value="1"/>
</dbReference>
<feature type="non-terminal residue" evidence="7">
    <location>
        <position position="1"/>
    </location>
</feature>
<protein>
    <submittedName>
        <fullName evidence="7">Transmembrane protein 179-like protein</fullName>
    </submittedName>
</protein>
<accession>V9L991</accession>
<dbReference type="InterPro" id="IPR029673">
    <property type="entry name" value="TMEM179"/>
</dbReference>
<comment type="similarity">
    <text evidence="5">Belongs to the TMEM179 family.</text>
</comment>
<feature type="transmembrane region" description="Helical" evidence="6">
    <location>
        <begin position="113"/>
        <end position="131"/>
    </location>
</feature>
<sequence>QRWGPQSACRFSLFMGIFSCIYSALQGFRSSYILYKGFQESSFSEFISMMLSSAIALLMLIASATVSDGLNVWCNSVTDEGNMTISCRDAQEEPLNLRGVNPLFYDHFGTAQFGLWCAWVVWIVLAFLAFLKISHSCNRDDVSLRYKETLLTQQSQGFHGNVTSVFV</sequence>
<keyword evidence="2 6" id="KW-0812">Transmembrane</keyword>
<dbReference type="EMBL" id="JW875883">
    <property type="protein sequence ID" value="AFP08400.1"/>
    <property type="molecule type" value="mRNA"/>
</dbReference>
<proteinExistence type="evidence at transcript level"/>
<evidence type="ECO:0000256" key="3">
    <source>
        <dbReference type="ARBA" id="ARBA00022989"/>
    </source>
</evidence>
<evidence type="ECO:0000313" key="7">
    <source>
        <dbReference type="EMBL" id="AFP08400.1"/>
    </source>
</evidence>
<comment type="subcellular location">
    <subcellularLocation>
        <location evidence="1">Membrane</location>
        <topology evidence="1">Multi-pass membrane protein</topology>
    </subcellularLocation>
</comment>
<evidence type="ECO:0000256" key="5">
    <source>
        <dbReference type="ARBA" id="ARBA00093776"/>
    </source>
</evidence>
<dbReference type="InterPro" id="IPR059010">
    <property type="entry name" value="TMEM179-179B"/>
</dbReference>
<feature type="transmembrane region" description="Helical" evidence="6">
    <location>
        <begin position="12"/>
        <end position="34"/>
    </location>
</feature>
<reference evidence="7" key="1">
    <citation type="journal article" date="2014" name="Nature">
        <title>Elephant shark genome provides unique insights into gnathostome evolution.</title>
        <authorList>
            <consortium name="International Elephant Shark Genome Sequencing Consortium"/>
            <person name="Venkatesh B."/>
            <person name="Lee A.P."/>
            <person name="Ravi V."/>
            <person name="Maurya A.K."/>
            <person name="Lian M.M."/>
            <person name="Swann J.B."/>
            <person name="Ohta Y."/>
            <person name="Flajnik M.F."/>
            <person name="Sutoh Y."/>
            <person name="Kasahara M."/>
            <person name="Hoon S."/>
            <person name="Gangu V."/>
            <person name="Roy S.W."/>
            <person name="Irimia M."/>
            <person name="Korzh V."/>
            <person name="Kondrychyn I."/>
            <person name="Lim Z.W."/>
            <person name="Tay B.H."/>
            <person name="Tohari S."/>
            <person name="Kong K.W."/>
            <person name="Ho S."/>
            <person name="Lorente-Galdos B."/>
            <person name="Quilez J."/>
            <person name="Marques-Bonet T."/>
            <person name="Raney B.J."/>
            <person name="Ingham P.W."/>
            <person name="Tay A."/>
            <person name="Hillier L.W."/>
            <person name="Minx P."/>
            <person name="Boehm T."/>
            <person name="Wilson R.K."/>
            <person name="Brenner S."/>
            <person name="Warren W.C."/>
        </authorList>
    </citation>
    <scope>NUCLEOTIDE SEQUENCE</scope>
    <source>
        <tissue evidence="7">Intestine</tissue>
    </source>
</reference>
<evidence type="ECO:0000256" key="2">
    <source>
        <dbReference type="ARBA" id="ARBA00022692"/>
    </source>
</evidence>
<evidence type="ECO:0000256" key="6">
    <source>
        <dbReference type="SAM" id="Phobius"/>
    </source>
</evidence>
<evidence type="ECO:0000256" key="1">
    <source>
        <dbReference type="ARBA" id="ARBA00004141"/>
    </source>
</evidence>
<dbReference type="Pfam" id="PF26158">
    <property type="entry name" value="Claudin_TMEM179-179B"/>
    <property type="match status" value="1"/>
</dbReference>
<keyword evidence="3 6" id="KW-1133">Transmembrane helix</keyword>
<dbReference type="AlphaFoldDB" id="V9L991"/>
<name>V9L991_CALMI</name>
<keyword evidence="4 6" id="KW-0472">Membrane</keyword>
<evidence type="ECO:0000256" key="4">
    <source>
        <dbReference type="ARBA" id="ARBA00023136"/>
    </source>
</evidence>
<organism evidence="7">
    <name type="scientific">Callorhinchus milii</name>
    <name type="common">Ghost shark</name>
    <dbReference type="NCBI Taxonomy" id="7868"/>
    <lineage>
        <taxon>Eukaryota</taxon>
        <taxon>Metazoa</taxon>
        <taxon>Chordata</taxon>
        <taxon>Craniata</taxon>
        <taxon>Vertebrata</taxon>
        <taxon>Chondrichthyes</taxon>
        <taxon>Holocephali</taxon>
        <taxon>Chimaeriformes</taxon>
        <taxon>Callorhinchidae</taxon>
        <taxon>Callorhinchus</taxon>
    </lineage>
</organism>